<dbReference type="PANTHER" id="PTHR43249">
    <property type="entry name" value="UDP-N-ACETYL-2-AMINO-2-DEOXY-D-GLUCURONATE OXIDASE"/>
    <property type="match status" value="1"/>
</dbReference>
<dbReference type="InterPro" id="IPR052515">
    <property type="entry name" value="Gfo/Idh/MocA_Oxidoreductase"/>
</dbReference>
<dbReference type="PANTHER" id="PTHR43249:SF1">
    <property type="entry name" value="D-GLUCOSIDE 3-DEHYDROGENASE"/>
    <property type="match status" value="1"/>
</dbReference>
<protein>
    <recommendedName>
        <fullName evidence="4">Gfo/Idh/MocA-like oxidoreductase N-terminal domain-containing protein</fullName>
    </recommendedName>
</protein>
<evidence type="ECO:0000259" key="2">
    <source>
        <dbReference type="Pfam" id="PF22725"/>
    </source>
</evidence>
<dbReference type="EMBL" id="UINC01166211">
    <property type="protein sequence ID" value="SVD68037.1"/>
    <property type="molecule type" value="Genomic_DNA"/>
</dbReference>
<dbReference type="Gene3D" id="3.40.50.720">
    <property type="entry name" value="NAD(P)-binding Rossmann-like Domain"/>
    <property type="match status" value="1"/>
</dbReference>
<dbReference type="SUPFAM" id="SSF55347">
    <property type="entry name" value="Glyceraldehyde-3-phosphate dehydrogenase-like, C-terminal domain"/>
    <property type="match status" value="1"/>
</dbReference>
<sequence>MKKANILSKQIPESKAIDNFDFILKDKEIDIVDICLPPYMHFSTALKFLKSGKHVICEKPLSTSVKEAEELIDYSNKNKVNLYPVFQYRYGKNIKTLKYLINENITGIPIKASSEVHWKRDEKYYNVSWRGTWKGEGGGVILIHAIHSHDILSFVLGDIVSVSANLATLVNDIETEDSASIIMSAKNGALISSSITLGAASNTSRFKFIFKNITAESGNNPYNPGEGDWAYIARDNSKQNELDKLIKDYQKNIFSDQDGFTNFFTEIANHL</sequence>
<dbReference type="Pfam" id="PF22725">
    <property type="entry name" value="GFO_IDH_MocA_C3"/>
    <property type="match status" value="1"/>
</dbReference>
<feature type="non-terminal residue" evidence="3">
    <location>
        <position position="271"/>
    </location>
</feature>
<dbReference type="InterPro" id="IPR055170">
    <property type="entry name" value="GFO_IDH_MocA-like_dom"/>
</dbReference>
<organism evidence="3">
    <name type="scientific">marine metagenome</name>
    <dbReference type="NCBI Taxonomy" id="408172"/>
    <lineage>
        <taxon>unclassified sequences</taxon>
        <taxon>metagenomes</taxon>
        <taxon>ecological metagenomes</taxon>
    </lineage>
</organism>
<dbReference type="SUPFAM" id="SSF51735">
    <property type="entry name" value="NAD(P)-binding Rossmann-fold domains"/>
    <property type="match status" value="1"/>
</dbReference>
<feature type="domain" description="GFO/IDH/MocA-like oxidoreductase" evidence="2">
    <location>
        <begin position="95"/>
        <end position="209"/>
    </location>
</feature>
<feature type="domain" description="Gfo/Idh/MocA-like oxidoreductase N-terminal" evidence="1">
    <location>
        <begin position="15"/>
        <end position="82"/>
    </location>
</feature>
<dbReference type="Pfam" id="PF01408">
    <property type="entry name" value="GFO_IDH_MocA"/>
    <property type="match status" value="1"/>
</dbReference>
<accession>A0A382XA39</accession>
<evidence type="ECO:0008006" key="4">
    <source>
        <dbReference type="Google" id="ProtNLM"/>
    </source>
</evidence>
<dbReference type="AlphaFoldDB" id="A0A382XA39"/>
<dbReference type="InterPro" id="IPR000683">
    <property type="entry name" value="Gfo/Idh/MocA-like_OxRdtase_N"/>
</dbReference>
<evidence type="ECO:0000313" key="3">
    <source>
        <dbReference type="EMBL" id="SVD68037.1"/>
    </source>
</evidence>
<dbReference type="InterPro" id="IPR036291">
    <property type="entry name" value="NAD(P)-bd_dom_sf"/>
</dbReference>
<evidence type="ECO:0000259" key="1">
    <source>
        <dbReference type="Pfam" id="PF01408"/>
    </source>
</evidence>
<proteinExistence type="predicted"/>
<gene>
    <name evidence="3" type="ORF">METZ01_LOCUS420891</name>
</gene>
<reference evidence="3" key="1">
    <citation type="submission" date="2018-05" db="EMBL/GenBank/DDBJ databases">
        <authorList>
            <person name="Lanie J.A."/>
            <person name="Ng W.-L."/>
            <person name="Kazmierczak K.M."/>
            <person name="Andrzejewski T.M."/>
            <person name="Davidsen T.M."/>
            <person name="Wayne K.J."/>
            <person name="Tettelin H."/>
            <person name="Glass J.I."/>
            <person name="Rusch D."/>
            <person name="Podicherti R."/>
            <person name="Tsui H.-C.T."/>
            <person name="Winkler M.E."/>
        </authorList>
    </citation>
    <scope>NUCLEOTIDE SEQUENCE</scope>
</reference>
<dbReference type="GO" id="GO:0000166">
    <property type="term" value="F:nucleotide binding"/>
    <property type="evidence" value="ECO:0007669"/>
    <property type="project" value="InterPro"/>
</dbReference>
<dbReference type="Gene3D" id="3.30.360.10">
    <property type="entry name" value="Dihydrodipicolinate Reductase, domain 2"/>
    <property type="match status" value="1"/>
</dbReference>
<name>A0A382XA39_9ZZZZ</name>